<keyword evidence="6 7" id="KW-0408">Iron</keyword>
<feature type="binding site" evidence="7">
    <location>
        <position position="327"/>
    </location>
    <ligand>
        <name>Zn(2+)</name>
        <dbReference type="ChEBI" id="CHEBI:29105"/>
    </ligand>
</feature>
<feature type="binding site" evidence="7">
    <location>
        <position position="252"/>
    </location>
    <ligand>
        <name>Zn(2+)</name>
        <dbReference type="ChEBI" id="CHEBI:29105"/>
    </ligand>
</feature>
<evidence type="ECO:0000256" key="3">
    <source>
        <dbReference type="ARBA" id="ARBA00022801"/>
    </source>
</evidence>
<feature type="binding site" evidence="7">
    <location>
        <position position="332"/>
    </location>
    <ligand>
        <name>4-imidazolone-5-propanoate</name>
        <dbReference type="ChEBI" id="CHEBI:77893"/>
    </ligand>
</feature>
<evidence type="ECO:0000256" key="2">
    <source>
        <dbReference type="ARBA" id="ARBA00022723"/>
    </source>
</evidence>
<dbReference type="InterPro" id="IPR005920">
    <property type="entry name" value="HutI"/>
</dbReference>
<feature type="binding site" evidence="7">
    <location>
        <position position="95"/>
    </location>
    <ligand>
        <name>4-imidazolone-5-propanoate</name>
        <dbReference type="ChEBI" id="CHEBI:77893"/>
    </ligand>
</feature>
<name>A0A062V813_9EURY</name>
<dbReference type="PATRIC" id="fig|1392998.3.peg.1954"/>
<dbReference type="EC" id="3.5.2.7" evidence="1 7"/>
<dbReference type="PANTHER" id="PTHR42752:SF1">
    <property type="entry name" value="IMIDAZOLONEPROPIONASE-RELATED"/>
    <property type="match status" value="1"/>
</dbReference>
<evidence type="ECO:0000256" key="4">
    <source>
        <dbReference type="ARBA" id="ARBA00022808"/>
    </source>
</evidence>
<dbReference type="InterPro" id="IPR011059">
    <property type="entry name" value="Metal-dep_hydrolase_composite"/>
</dbReference>
<dbReference type="SUPFAM" id="SSF51338">
    <property type="entry name" value="Composite domain of metallo-dependent hydrolases"/>
    <property type="match status" value="1"/>
</dbReference>
<evidence type="ECO:0000256" key="6">
    <source>
        <dbReference type="ARBA" id="ARBA00023004"/>
    </source>
</evidence>
<dbReference type="SUPFAM" id="SSF51556">
    <property type="entry name" value="Metallo-dependent hydrolases"/>
    <property type="match status" value="1"/>
</dbReference>
<evidence type="ECO:0000313" key="10">
    <source>
        <dbReference type="Proteomes" id="UP000027153"/>
    </source>
</evidence>
<comment type="catalytic activity">
    <reaction evidence="7">
        <text>4-imidazolone-5-propanoate + H2O = N-formimidoyl-L-glutamate</text>
        <dbReference type="Rhea" id="RHEA:23660"/>
        <dbReference type="ChEBI" id="CHEBI:15377"/>
        <dbReference type="ChEBI" id="CHEBI:58928"/>
        <dbReference type="ChEBI" id="CHEBI:77893"/>
        <dbReference type="EC" id="3.5.2.7"/>
    </reaction>
</comment>
<keyword evidence="3 7" id="KW-0378">Hydrolase</keyword>
<feature type="binding site" evidence="7">
    <location>
        <position position="158"/>
    </location>
    <ligand>
        <name>N-formimidoyl-L-glutamate</name>
        <dbReference type="ChEBI" id="CHEBI:58928"/>
    </ligand>
</feature>
<dbReference type="Gene3D" id="2.30.40.10">
    <property type="entry name" value="Urease, subunit C, domain 1"/>
    <property type="match status" value="1"/>
</dbReference>
<feature type="binding site" evidence="7">
    <location>
        <position position="88"/>
    </location>
    <ligand>
        <name>Fe(3+)</name>
        <dbReference type="ChEBI" id="CHEBI:29034"/>
    </ligand>
</feature>
<comment type="caution">
    <text evidence="9">The sequence shown here is derived from an EMBL/GenBank/DDBJ whole genome shotgun (WGS) entry which is preliminary data.</text>
</comment>
<keyword evidence="4 7" id="KW-0369">Histidine metabolism</keyword>
<dbReference type="HAMAP" id="MF_00372">
    <property type="entry name" value="HutI"/>
    <property type="match status" value="1"/>
</dbReference>
<reference evidence="9 10" key="1">
    <citation type="journal article" date="2013" name="Nature">
        <title>Anaerobic oxidation of methane coupled to nitrate reduction in a novel archaeal lineage.</title>
        <authorList>
            <person name="Haroon M.F."/>
            <person name="Hu S."/>
            <person name="Shi Y."/>
            <person name="Imelfort M."/>
            <person name="Keller J."/>
            <person name="Hugenholtz P."/>
            <person name="Yuan Z."/>
            <person name="Tyson G.W."/>
        </authorList>
    </citation>
    <scope>NUCLEOTIDE SEQUENCE [LARGE SCALE GENOMIC DNA]</scope>
    <source>
        <strain evidence="9 10">ANME-2d</strain>
    </source>
</reference>
<dbReference type="AlphaFoldDB" id="A0A062V813"/>
<dbReference type="InterPro" id="IPR032466">
    <property type="entry name" value="Metal_Hydrolase"/>
</dbReference>
<feature type="domain" description="Amidohydrolase-related" evidence="8">
    <location>
        <begin position="77"/>
        <end position="415"/>
    </location>
</feature>
<comment type="subcellular location">
    <subcellularLocation>
        <location evidence="7">Cytoplasm</location>
    </subcellularLocation>
</comment>
<proteinExistence type="inferred from homology"/>
<keyword evidence="5 7" id="KW-0862">Zinc</keyword>
<dbReference type="GO" id="GO:0019557">
    <property type="term" value="P:L-histidine catabolic process to glutamate and formate"/>
    <property type="evidence" value="ECO:0007669"/>
    <property type="project" value="UniProtKB-UniPathway"/>
</dbReference>
<sequence length="421" mass="45743">MKPIADLIIINANELLTLSGNSSRPRTNKQMDDLGIIPNGSLAISKDKIIACGNSDDVIKEVSKTPHTVEIDASDKVVMPGFIDCHTHLVFAGSRENEFEQRIKGASYLDILKSGGGIFNTVRATRAAGKEELIKKSLKHLDTMLKFGTTTIEAKSGYGLTIEDESKQLQVMKELNKIHPIDIIPTFLVHVTPPEFNSREDYIDFVINDMLPKMRGMAEFCDIFCEHNVFNLDQSRQVLAAAEKQGFKLKIHADQLTDTGGAQLAAKLHATSAGHLDHISIEGIDAMANSKTIAVLLPGASFFLGSDTYAPASEMISKGIAVALSTDFNPGSCPTESMQIILTLACIKMKMSPAQAINAATINAAHAINRADIIGSLEVGKRADIIILDVPNYKCIPYHFGVNLVYNVVKKGKIVIGKRIT</sequence>
<dbReference type="GO" id="GO:0005506">
    <property type="term" value="F:iron ion binding"/>
    <property type="evidence" value="ECO:0007669"/>
    <property type="project" value="UniProtKB-UniRule"/>
</dbReference>
<feature type="binding site" evidence="7">
    <location>
        <position position="327"/>
    </location>
    <ligand>
        <name>Fe(3+)</name>
        <dbReference type="ChEBI" id="CHEBI:29034"/>
    </ligand>
</feature>
<comment type="similarity">
    <text evidence="7">Belongs to the metallo-dependent hydrolases superfamily. HutI family.</text>
</comment>
<keyword evidence="10" id="KW-1185">Reference proteome</keyword>
<dbReference type="InterPro" id="IPR006680">
    <property type="entry name" value="Amidohydro-rel"/>
</dbReference>
<dbReference type="CDD" id="cd01296">
    <property type="entry name" value="Imidazolone-5PH"/>
    <property type="match status" value="1"/>
</dbReference>
<dbReference type="FunFam" id="3.20.20.140:FF:000007">
    <property type="entry name" value="Imidazolonepropionase"/>
    <property type="match status" value="1"/>
</dbReference>
<dbReference type="OrthoDB" id="24954at2157"/>
<accession>A0A062V813</accession>
<protein>
    <recommendedName>
        <fullName evidence="1 7">Imidazolonepropionase</fullName>
        <ecNumber evidence="1 7">3.5.2.7</ecNumber>
    </recommendedName>
    <alternativeName>
        <fullName evidence="7">Imidazolone-5-propionate hydrolase</fullName>
    </alternativeName>
</protein>
<dbReference type="PANTHER" id="PTHR42752">
    <property type="entry name" value="IMIDAZOLONEPROPIONASE"/>
    <property type="match status" value="1"/>
</dbReference>
<evidence type="ECO:0000256" key="5">
    <source>
        <dbReference type="ARBA" id="ARBA00022833"/>
    </source>
</evidence>
<evidence type="ECO:0000313" key="9">
    <source>
        <dbReference type="EMBL" id="KCZ71899.1"/>
    </source>
</evidence>
<feature type="binding site" evidence="7">
    <location>
        <position position="255"/>
    </location>
    <ligand>
        <name>4-imidazolone-5-propanoate</name>
        <dbReference type="ChEBI" id="CHEBI:77893"/>
    </ligand>
</feature>
<feature type="binding site" evidence="7">
    <location>
        <position position="86"/>
    </location>
    <ligand>
        <name>Zn(2+)</name>
        <dbReference type="ChEBI" id="CHEBI:29105"/>
    </ligand>
</feature>
<gene>
    <name evidence="7" type="primary">hutI</name>
    <name evidence="9" type="ORF">ANME2D_01955</name>
</gene>
<feature type="binding site" evidence="7">
    <location>
        <position position="190"/>
    </location>
    <ligand>
        <name>4-imidazolone-5-propanoate</name>
        <dbReference type="ChEBI" id="CHEBI:77893"/>
    </ligand>
</feature>
<dbReference type="EMBL" id="JMIY01000004">
    <property type="protein sequence ID" value="KCZ71899.1"/>
    <property type="molecule type" value="Genomic_DNA"/>
</dbReference>
<keyword evidence="2 7" id="KW-0479">Metal-binding</keyword>
<dbReference type="Gene3D" id="3.20.20.140">
    <property type="entry name" value="Metal-dependent hydrolases"/>
    <property type="match status" value="1"/>
</dbReference>
<comment type="cofactor">
    <cofactor evidence="7">
        <name>Zn(2+)</name>
        <dbReference type="ChEBI" id="CHEBI:29105"/>
    </cofactor>
    <cofactor evidence="7">
        <name>Fe(3+)</name>
        <dbReference type="ChEBI" id="CHEBI:29034"/>
    </cofactor>
    <text evidence="7">Binds 1 zinc or iron ion per subunit.</text>
</comment>
<feature type="binding site" evidence="7">
    <location>
        <position position="329"/>
    </location>
    <ligand>
        <name>N-formimidoyl-L-glutamate</name>
        <dbReference type="ChEBI" id="CHEBI:58928"/>
    </ligand>
</feature>
<keyword evidence="7" id="KW-0963">Cytoplasm</keyword>
<dbReference type="GO" id="GO:0005737">
    <property type="term" value="C:cytoplasm"/>
    <property type="evidence" value="ECO:0007669"/>
    <property type="project" value="UniProtKB-SubCell"/>
</dbReference>
<dbReference type="Pfam" id="PF01979">
    <property type="entry name" value="Amidohydro_1"/>
    <property type="match status" value="1"/>
</dbReference>
<evidence type="ECO:0000256" key="1">
    <source>
        <dbReference type="ARBA" id="ARBA00012864"/>
    </source>
</evidence>
<feature type="binding site" evidence="7">
    <location>
        <position position="88"/>
    </location>
    <ligand>
        <name>Zn(2+)</name>
        <dbReference type="ChEBI" id="CHEBI:29105"/>
    </ligand>
</feature>
<comment type="pathway">
    <text evidence="7">Amino-acid degradation; L-histidine degradation into L-glutamate; N-formimidoyl-L-glutamate from L-histidine: step 3/3.</text>
</comment>
<dbReference type="GO" id="GO:0019556">
    <property type="term" value="P:L-histidine catabolic process to glutamate and formamide"/>
    <property type="evidence" value="ECO:0007669"/>
    <property type="project" value="UniProtKB-UniRule"/>
</dbReference>
<comment type="function">
    <text evidence="7">Catalyzes the hydrolytic cleavage of the carbon-nitrogen bond in imidazolone-5-propanoate to yield N-formimidoyl-L-glutamate. It is the third step in the universal histidine degradation pathway.</text>
</comment>
<feature type="binding site" evidence="7">
    <location>
        <position position="158"/>
    </location>
    <ligand>
        <name>4-imidazolone-5-propanoate</name>
        <dbReference type="ChEBI" id="CHEBI:77893"/>
    </ligand>
</feature>
<dbReference type="UniPathway" id="UPA00379">
    <property type="reaction ID" value="UER00551"/>
</dbReference>
<dbReference type="NCBIfam" id="TIGR01224">
    <property type="entry name" value="hutI"/>
    <property type="match status" value="1"/>
</dbReference>
<evidence type="ECO:0000256" key="7">
    <source>
        <dbReference type="HAMAP-Rule" id="MF_00372"/>
    </source>
</evidence>
<feature type="binding site" evidence="7">
    <location>
        <position position="252"/>
    </location>
    <ligand>
        <name>Fe(3+)</name>
        <dbReference type="ChEBI" id="CHEBI:29034"/>
    </ligand>
</feature>
<feature type="binding site" evidence="7">
    <location>
        <position position="331"/>
    </location>
    <ligand>
        <name>N-formimidoyl-L-glutamate</name>
        <dbReference type="ChEBI" id="CHEBI:58928"/>
    </ligand>
</feature>
<dbReference type="GO" id="GO:0050480">
    <property type="term" value="F:imidazolonepropionase activity"/>
    <property type="evidence" value="ECO:0007669"/>
    <property type="project" value="UniProtKB-UniRule"/>
</dbReference>
<organism evidence="9 10">
    <name type="scientific">Candidatus Methanoperedens nitratireducens</name>
    <dbReference type="NCBI Taxonomy" id="1392998"/>
    <lineage>
        <taxon>Archaea</taxon>
        <taxon>Methanobacteriati</taxon>
        <taxon>Methanobacteriota</taxon>
        <taxon>Stenosarchaea group</taxon>
        <taxon>Methanomicrobia</taxon>
        <taxon>Methanosarcinales</taxon>
        <taxon>ANME-2 cluster</taxon>
        <taxon>Candidatus Methanoperedentaceae</taxon>
        <taxon>Candidatus Methanoperedens</taxon>
    </lineage>
</organism>
<dbReference type="GO" id="GO:0008270">
    <property type="term" value="F:zinc ion binding"/>
    <property type="evidence" value="ECO:0007669"/>
    <property type="project" value="UniProtKB-UniRule"/>
</dbReference>
<evidence type="ECO:0000259" key="8">
    <source>
        <dbReference type="Pfam" id="PF01979"/>
    </source>
</evidence>
<dbReference type="RefSeq" id="WP_048090943.1">
    <property type="nucleotide sequence ID" value="NZ_JMIY01000004.1"/>
</dbReference>
<feature type="binding site" evidence="7">
    <location>
        <position position="86"/>
    </location>
    <ligand>
        <name>Fe(3+)</name>
        <dbReference type="ChEBI" id="CHEBI:29034"/>
    </ligand>
</feature>
<dbReference type="Proteomes" id="UP000027153">
    <property type="component" value="Unassembled WGS sequence"/>
</dbReference>